<dbReference type="OrthoDB" id="1103805at2759"/>
<sequence length="68" mass="7799">MERLRSQPNMEEEILDCLVSFTKIGIACSAEVTSDRMRIKDAITELHSTKARLVRTGIYRQDRGSSRK</sequence>
<accession>A0A1R3I102</accession>
<name>A0A1R3I102_9ROSI</name>
<protein>
    <submittedName>
        <fullName evidence="1">Serine-threonine protein kinase, plant-type</fullName>
    </submittedName>
</protein>
<dbReference type="Proteomes" id="UP000187203">
    <property type="component" value="Unassembled WGS sequence"/>
</dbReference>
<dbReference type="AlphaFoldDB" id="A0A1R3I102"/>
<evidence type="ECO:0000313" key="2">
    <source>
        <dbReference type="Proteomes" id="UP000187203"/>
    </source>
</evidence>
<reference evidence="2" key="1">
    <citation type="submission" date="2013-09" db="EMBL/GenBank/DDBJ databases">
        <title>Corchorus olitorius genome sequencing.</title>
        <authorList>
            <person name="Alam M."/>
            <person name="Haque M.S."/>
            <person name="Islam M.S."/>
            <person name="Emdad E.M."/>
            <person name="Islam M.M."/>
            <person name="Ahmed B."/>
            <person name="Halim A."/>
            <person name="Hossen Q.M.M."/>
            <person name="Hossain M.Z."/>
            <person name="Ahmed R."/>
            <person name="Khan M.M."/>
            <person name="Islam R."/>
            <person name="Rashid M.M."/>
            <person name="Khan S.A."/>
            <person name="Rahman M.S."/>
            <person name="Alam M."/>
            <person name="Yahiya A.S."/>
            <person name="Khan M.S."/>
            <person name="Azam M.S."/>
            <person name="Haque T."/>
            <person name="Lashkar M.Z.H."/>
            <person name="Akhand A.I."/>
            <person name="Morshed G."/>
            <person name="Roy S."/>
            <person name="Uddin K.S."/>
            <person name="Rabeya T."/>
            <person name="Hossain A.S."/>
            <person name="Chowdhury A."/>
            <person name="Snigdha A.R."/>
            <person name="Mortoza M.S."/>
            <person name="Matin S.A."/>
            <person name="Hoque S.M.E."/>
            <person name="Islam M.K."/>
            <person name="Roy D.K."/>
            <person name="Haider R."/>
            <person name="Moosa M.M."/>
            <person name="Elias S.M."/>
            <person name="Hasan A.M."/>
            <person name="Jahan S."/>
            <person name="Shafiuddin M."/>
            <person name="Mahmood N."/>
            <person name="Shommy N.S."/>
        </authorList>
    </citation>
    <scope>NUCLEOTIDE SEQUENCE [LARGE SCALE GENOMIC DNA]</scope>
    <source>
        <strain evidence="2">cv. O-4</strain>
    </source>
</reference>
<keyword evidence="1" id="KW-0418">Kinase</keyword>
<proteinExistence type="predicted"/>
<keyword evidence="1" id="KW-0808">Transferase</keyword>
<dbReference type="GO" id="GO:0016301">
    <property type="term" value="F:kinase activity"/>
    <property type="evidence" value="ECO:0007669"/>
    <property type="project" value="UniProtKB-KW"/>
</dbReference>
<gene>
    <name evidence="1" type="ORF">COLO4_25621</name>
</gene>
<evidence type="ECO:0000313" key="1">
    <source>
        <dbReference type="EMBL" id="OMO76262.1"/>
    </source>
</evidence>
<keyword evidence="2" id="KW-1185">Reference proteome</keyword>
<organism evidence="1 2">
    <name type="scientific">Corchorus olitorius</name>
    <dbReference type="NCBI Taxonomy" id="93759"/>
    <lineage>
        <taxon>Eukaryota</taxon>
        <taxon>Viridiplantae</taxon>
        <taxon>Streptophyta</taxon>
        <taxon>Embryophyta</taxon>
        <taxon>Tracheophyta</taxon>
        <taxon>Spermatophyta</taxon>
        <taxon>Magnoliopsida</taxon>
        <taxon>eudicotyledons</taxon>
        <taxon>Gunneridae</taxon>
        <taxon>Pentapetalae</taxon>
        <taxon>rosids</taxon>
        <taxon>malvids</taxon>
        <taxon>Malvales</taxon>
        <taxon>Malvaceae</taxon>
        <taxon>Grewioideae</taxon>
        <taxon>Apeibeae</taxon>
        <taxon>Corchorus</taxon>
    </lineage>
</organism>
<comment type="caution">
    <text evidence="1">The sequence shown here is derived from an EMBL/GenBank/DDBJ whole genome shotgun (WGS) entry which is preliminary data.</text>
</comment>
<dbReference type="EMBL" id="AWUE01019100">
    <property type="protein sequence ID" value="OMO76262.1"/>
    <property type="molecule type" value="Genomic_DNA"/>
</dbReference>